<evidence type="ECO:0000256" key="1">
    <source>
        <dbReference type="SAM" id="MobiDB-lite"/>
    </source>
</evidence>
<dbReference type="InterPro" id="IPR009027">
    <property type="entry name" value="Ribosomal_bL9/RNase_H1_N"/>
</dbReference>
<dbReference type="Gene3D" id="3.40.970.10">
    <property type="entry name" value="Ribonuclease H1, N-terminal domain"/>
    <property type="match status" value="1"/>
</dbReference>
<dbReference type="Pfam" id="PF01693">
    <property type="entry name" value="Cauli_VI"/>
    <property type="match status" value="1"/>
</dbReference>
<dbReference type="AlphaFoldDB" id="A0AAN6JSE4"/>
<evidence type="ECO:0000313" key="3">
    <source>
        <dbReference type="EMBL" id="KAK0552083.1"/>
    </source>
</evidence>
<gene>
    <name evidence="3" type="ORF">OC846_003048</name>
</gene>
<protein>
    <recommendedName>
        <fullName evidence="2">Ribonuclease H1 N-terminal domain-containing protein</fullName>
    </recommendedName>
</protein>
<sequence length="78" mass="8382">MSGQQPKYYAVADGRDTGVYNNWNDAKAATNGHPGNIHQSFRDAGEARDFVTSGGAPSKAEWAESRGGYSSNGYKPKK</sequence>
<feature type="compositionally biased region" description="Polar residues" evidence="1">
    <location>
        <begin position="68"/>
        <end position="78"/>
    </location>
</feature>
<dbReference type="Proteomes" id="UP001176517">
    <property type="component" value="Unassembled WGS sequence"/>
</dbReference>
<keyword evidence="4" id="KW-1185">Reference proteome</keyword>
<accession>A0AAN6JSE4</accession>
<dbReference type="EMBL" id="JAPDMZ010000068">
    <property type="protein sequence ID" value="KAK0552083.1"/>
    <property type="molecule type" value="Genomic_DNA"/>
</dbReference>
<evidence type="ECO:0000259" key="2">
    <source>
        <dbReference type="Pfam" id="PF01693"/>
    </source>
</evidence>
<feature type="domain" description="Ribonuclease H1 N-terminal" evidence="2">
    <location>
        <begin position="7"/>
        <end position="50"/>
    </location>
</feature>
<reference evidence="3" key="1">
    <citation type="journal article" date="2023" name="PhytoFront">
        <title>Draft Genome Resources of Seven Strains of Tilletia horrida, Causal Agent of Kernel Smut of Rice.</title>
        <authorList>
            <person name="Khanal S."/>
            <person name="Antony Babu S."/>
            <person name="Zhou X.G."/>
        </authorList>
    </citation>
    <scope>NUCLEOTIDE SEQUENCE</scope>
    <source>
        <strain evidence="3">TX6</strain>
    </source>
</reference>
<name>A0AAN6JSE4_9BASI</name>
<dbReference type="InterPro" id="IPR037056">
    <property type="entry name" value="RNase_H1_N_sf"/>
</dbReference>
<feature type="compositionally biased region" description="Basic and acidic residues" evidence="1">
    <location>
        <begin position="40"/>
        <end position="49"/>
    </location>
</feature>
<organism evidence="3 4">
    <name type="scientific">Tilletia horrida</name>
    <dbReference type="NCBI Taxonomy" id="155126"/>
    <lineage>
        <taxon>Eukaryota</taxon>
        <taxon>Fungi</taxon>
        <taxon>Dikarya</taxon>
        <taxon>Basidiomycota</taxon>
        <taxon>Ustilaginomycotina</taxon>
        <taxon>Exobasidiomycetes</taxon>
        <taxon>Tilletiales</taxon>
        <taxon>Tilletiaceae</taxon>
        <taxon>Tilletia</taxon>
    </lineage>
</organism>
<dbReference type="SUPFAM" id="SSF55658">
    <property type="entry name" value="L9 N-domain-like"/>
    <property type="match status" value="1"/>
</dbReference>
<proteinExistence type="predicted"/>
<dbReference type="InterPro" id="IPR011320">
    <property type="entry name" value="RNase_H1_N"/>
</dbReference>
<evidence type="ECO:0000313" key="4">
    <source>
        <dbReference type="Proteomes" id="UP001176517"/>
    </source>
</evidence>
<feature type="region of interest" description="Disordered" evidence="1">
    <location>
        <begin position="28"/>
        <end position="78"/>
    </location>
</feature>
<comment type="caution">
    <text evidence="3">The sequence shown here is derived from an EMBL/GenBank/DDBJ whole genome shotgun (WGS) entry which is preliminary data.</text>
</comment>